<feature type="region of interest" description="Disordered" evidence="1">
    <location>
        <begin position="59"/>
        <end position="79"/>
    </location>
</feature>
<dbReference type="STRING" id="36050.A0A1B8APY9"/>
<feature type="compositionally biased region" description="Polar residues" evidence="1">
    <location>
        <begin position="66"/>
        <end position="79"/>
    </location>
</feature>
<evidence type="ECO:0000256" key="1">
    <source>
        <dbReference type="SAM" id="MobiDB-lite"/>
    </source>
</evidence>
<organism evidence="2 3">
    <name type="scientific">Fusarium poae</name>
    <dbReference type="NCBI Taxonomy" id="36050"/>
    <lineage>
        <taxon>Eukaryota</taxon>
        <taxon>Fungi</taxon>
        <taxon>Dikarya</taxon>
        <taxon>Ascomycota</taxon>
        <taxon>Pezizomycotina</taxon>
        <taxon>Sordariomycetes</taxon>
        <taxon>Hypocreomycetidae</taxon>
        <taxon>Hypocreales</taxon>
        <taxon>Nectriaceae</taxon>
        <taxon>Fusarium</taxon>
    </lineage>
</organism>
<dbReference type="PANTHER" id="PTHR38116">
    <property type="entry name" value="CHROMOSOME 7, WHOLE GENOME SHOTGUN SEQUENCE"/>
    <property type="match status" value="1"/>
</dbReference>
<dbReference type="PANTHER" id="PTHR38116:SF1">
    <property type="entry name" value="BZIP DOMAIN-CONTAINING PROTEIN"/>
    <property type="match status" value="1"/>
</dbReference>
<comment type="caution">
    <text evidence="2">The sequence shown here is derived from an EMBL/GenBank/DDBJ whole genome shotgun (WGS) entry which is preliminary data.</text>
</comment>
<evidence type="ECO:0000313" key="3">
    <source>
        <dbReference type="Proteomes" id="UP000091967"/>
    </source>
</evidence>
<gene>
    <name evidence="2" type="ORF">FPOA_08921</name>
</gene>
<dbReference type="AlphaFoldDB" id="A0A1B8APY9"/>
<protein>
    <recommendedName>
        <fullName evidence="4">BZIP domain-containing protein</fullName>
    </recommendedName>
</protein>
<evidence type="ECO:0000313" key="2">
    <source>
        <dbReference type="EMBL" id="OBS22585.1"/>
    </source>
</evidence>
<sequence length="365" mass="41539">MAPPQQIVVEPMTQQLLVQKAGEDWTGVTSTAERRKLQNRLNKRSQYLRKRQKLEKPRIAARADLQATSNTPEDTTLQRSPNAMMQAIIETCEIFESPDISQRVFALASMAYLDYVMNAPRISQLPILITLNVNIAIAKNATLMGFDRERMCMDEAISPFNQNGPWPSCYNPPKALEPTSVQKTVLHHPWLDIFPFPKFRDNAILAADAELLDDGELCEDVAEVNLMNTERPSLIVWGDASLPHSWEASPLFLRKWAETQYLYTRLESWRTRWRDEKECREFSLFGFTATISTAVFQQLAKVVWPNGKASDYESEDSGFDPQHDHIFALGDPVTSLVSVSLFFLVWEESYNHGTALHASLSRVMA</sequence>
<name>A0A1B8APY9_FUSPO</name>
<reference evidence="2 3" key="1">
    <citation type="submission" date="2016-06" db="EMBL/GenBank/DDBJ databases">
        <title>Living apart together: crosstalk between the core and supernumerary genomes in a fungal plant pathogen.</title>
        <authorList>
            <person name="Vanheule A."/>
            <person name="Audenaert K."/>
            <person name="Warris S."/>
            <person name="Van De Geest H."/>
            <person name="Schijlen E."/>
            <person name="Hofte M."/>
            <person name="De Saeger S."/>
            <person name="Haesaert G."/>
            <person name="Waalwijk C."/>
            <person name="Van Der Lee T."/>
        </authorList>
    </citation>
    <scope>NUCLEOTIDE SEQUENCE [LARGE SCALE GENOMIC DNA]</scope>
    <source>
        <strain evidence="2 3">2516</strain>
    </source>
</reference>
<dbReference type="InterPro" id="IPR021833">
    <property type="entry name" value="DUF3425"/>
</dbReference>
<dbReference type="OMA" id="PMNWEIT"/>
<proteinExistence type="predicted"/>
<evidence type="ECO:0008006" key="4">
    <source>
        <dbReference type="Google" id="ProtNLM"/>
    </source>
</evidence>
<dbReference type="EMBL" id="LYXU01000003">
    <property type="protein sequence ID" value="OBS22585.1"/>
    <property type="molecule type" value="Genomic_DNA"/>
</dbReference>
<dbReference type="Pfam" id="PF11905">
    <property type="entry name" value="DUF3425"/>
    <property type="match status" value="1"/>
</dbReference>
<keyword evidence="3" id="KW-1185">Reference proteome</keyword>
<accession>A0A1B8APY9</accession>
<dbReference type="Proteomes" id="UP000091967">
    <property type="component" value="Unassembled WGS sequence"/>
</dbReference>